<proteinExistence type="predicted"/>
<feature type="compositionally biased region" description="Basic residues" evidence="1">
    <location>
        <begin position="135"/>
        <end position="148"/>
    </location>
</feature>
<feature type="region of interest" description="Disordered" evidence="1">
    <location>
        <begin position="309"/>
        <end position="408"/>
    </location>
</feature>
<sequence length="408" mass="45466">DRLRPARRPCGAGAGSAAAARHQLRARPDRPRHAGAGRLEGQLLRAHRRPDGPHRGRHSRLGPRVPLGEDPPRRHVALRPARAPLHRRRHRSRRATDLRRRGDPHARLPGPSRGRGSPPGGARRGAGGRGAGPLHARRRPRHGLRRQAGRREAVPQRGARPGSADRHRPVPGGRQRRVARQRQAPGRHDPAGPDRGPCQTPRRRGGPAETARDGRLAHPGRRRLPRGPAADRLRRHQRHAPGHGPRQARRARLARPRALPGRQAQAGGHRPVARRQRRRSHRRGGVLQRCVVGRLRAARPHRHELLRARVQGPRAVAHPADPARPALCQVRPCRQPRHPRGGQGPGPRHARRDRQAADAGRPVPRRDADRRPERPRALRRRCPPLRGRRPLRRGSRGGDPPALPRDGL</sequence>
<reference evidence="2" key="1">
    <citation type="submission" date="2020-02" db="EMBL/GenBank/DDBJ databases">
        <authorList>
            <person name="Meier V. D."/>
        </authorList>
    </citation>
    <scope>NUCLEOTIDE SEQUENCE</scope>
    <source>
        <strain evidence="2">AVDCRST_MAG53</strain>
    </source>
</reference>
<evidence type="ECO:0000313" key="2">
    <source>
        <dbReference type="EMBL" id="CAA9499913.1"/>
    </source>
</evidence>
<feature type="compositionally biased region" description="Basic residues" evidence="1">
    <location>
        <begin position="377"/>
        <end position="395"/>
    </location>
</feature>
<dbReference type="EMBL" id="CADCVR010000062">
    <property type="protein sequence ID" value="CAA9499913.1"/>
    <property type="molecule type" value="Genomic_DNA"/>
</dbReference>
<accession>A0A6J4SP12</accession>
<feature type="compositionally biased region" description="Basic residues" evidence="1">
    <location>
        <begin position="271"/>
        <end position="284"/>
    </location>
</feature>
<feature type="compositionally biased region" description="Low complexity" evidence="1">
    <location>
        <begin position="8"/>
        <end position="21"/>
    </location>
</feature>
<evidence type="ECO:0000256" key="1">
    <source>
        <dbReference type="SAM" id="MobiDB-lite"/>
    </source>
</evidence>
<feature type="region of interest" description="Disordered" evidence="1">
    <location>
        <begin position="1"/>
        <end position="287"/>
    </location>
</feature>
<feature type="compositionally biased region" description="Basic residues" evidence="1">
    <location>
        <begin position="233"/>
        <end position="255"/>
    </location>
</feature>
<feature type="non-terminal residue" evidence="2">
    <location>
        <position position="408"/>
    </location>
</feature>
<feature type="compositionally biased region" description="Basic and acidic residues" evidence="1">
    <location>
        <begin position="364"/>
        <end position="376"/>
    </location>
</feature>
<feature type="compositionally biased region" description="Low complexity" evidence="1">
    <location>
        <begin position="107"/>
        <end position="116"/>
    </location>
</feature>
<feature type="compositionally biased region" description="Gly residues" evidence="1">
    <location>
        <begin position="117"/>
        <end position="131"/>
    </location>
</feature>
<feature type="compositionally biased region" description="Low complexity" evidence="1">
    <location>
        <begin position="256"/>
        <end position="270"/>
    </location>
</feature>
<dbReference type="AlphaFoldDB" id="A0A6J4SP12"/>
<name>A0A6J4SP12_9ACTN</name>
<feature type="compositionally biased region" description="Basic residues" evidence="1">
    <location>
        <begin position="84"/>
        <end position="93"/>
    </location>
</feature>
<gene>
    <name evidence="2" type="ORF">AVDCRST_MAG53-1882</name>
</gene>
<organism evidence="2">
    <name type="scientific">uncultured Solirubrobacteraceae bacterium</name>
    <dbReference type="NCBI Taxonomy" id="1162706"/>
    <lineage>
        <taxon>Bacteria</taxon>
        <taxon>Bacillati</taxon>
        <taxon>Actinomycetota</taxon>
        <taxon>Thermoleophilia</taxon>
        <taxon>Solirubrobacterales</taxon>
        <taxon>Solirubrobacteraceae</taxon>
        <taxon>environmental samples</taxon>
    </lineage>
</organism>
<protein>
    <submittedName>
        <fullName evidence="2">Uncharacterized protein</fullName>
    </submittedName>
</protein>
<feature type="compositionally biased region" description="Basic and acidic residues" evidence="1">
    <location>
        <begin position="94"/>
        <end position="106"/>
    </location>
</feature>
<feature type="non-terminal residue" evidence="2">
    <location>
        <position position="1"/>
    </location>
</feature>